<feature type="compositionally biased region" description="Polar residues" evidence="5">
    <location>
        <begin position="504"/>
        <end position="518"/>
    </location>
</feature>
<feature type="compositionally biased region" description="Polar residues" evidence="5">
    <location>
        <begin position="224"/>
        <end position="273"/>
    </location>
</feature>
<dbReference type="PANTHER" id="PTHR24210">
    <property type="entry name" value="LIM DOMAIN-CONTAINING PROTEIN"/>
    <property type="match status" value="1"/>
</dbReference>
<dbReference type="SUPFAM" id="SSF57716">
    <property type="entry name" value="Glucocorticoid receptor-like (DNA-binding domain)"/>
    <property type="match status" value="1"/>
</dbReference>
<feature type="compositionally biased region" description="Basic and acidic residues" evidence="5">
    <location>
        <begin position="774"/>
        <end position="785"/>
    </location>
</feature>
<evidence type="ECO:0000256" key="2">
    <source>
        <dbReference type="ARBA" id="ARBA00022833"/>
    </source>
</evidence>
<protein>
    <recommendedName>
        <fullName evidence="6">LIM zinc-binding domain-containing protein</fullName>
    </recommendedName>
</protein>
<dbReference type="FunFam" id="2.10.110.10:FF:000119">
    <property type="entry name" value="LIM domain protein"/>
    <property type="match status" value="1"/>
</dbReference>
<feature type="compositionally biased region" description="Basic and acidic residues" evidence="5">
    <location>
        <begin position="85"/>
        <end position="98"/>
    </location>
</feature>
<evidence type="ECO:0000313" key="7">
    <source>
        <dbReference type="EMBL" id="KAF7137016.1"/>
    </source>
</evidence>
<evidence type="ECO:0000259" key="6">
    <source>
        <dbReference type="PROSITE" id="PS50023"/>
    </source>
</evidence>
<dbReference type="FunFam" id="2.10.110.10:FF:000105">
    <property type="entry name" value="Similar to LIM domain-containing protein"/>
    <property type="match status" value="1"/>
</dbReference>
<feature type="compositionally biased region" description="Polar residues" evidence="5">
    <location>
        <begin position="105"/>
        <end position="120"/>
    </location>
</feature>
<dbReference type="InterPro" id="IPR001781">
    <property type="entry name" value="Znf_LIM"/>
</dbReference>
<organism evidence="7 8">
    <name type="scientific">Aspergillus hiratsukae</name>
    <dbReference type="NCBI Taxonomy" id="1194566"/>
    <lineage>
        <taxon>Eukaryota</taxon>
        <taxon>Fungi</taxon>
        <taxon>Dikarya</taxon>
        <taxon>Ascomycota</taxon>
        <taxon>Pezizomycotina</taxon>
        <taxon>Eurotiomycetes</taxon>
        <taxon>Eurotiomycetidae</taxon>
        <taxon>Eurotiales</taxon>
        <taxon>Aspergillaceae</taxon>
        <taxon>Aspergillus</taxon>
        <taxon>Aspergillus subgen. Fumigati</taxon>
    </lineage>
</organism>
<evidence type="ECO:0000256" key="4">
    <source>
        <dbReference type="PROSITE-ProRule" id="PRU00125"/>
    </source>
</evidence>
<feature type="compositionally biased region" description="Low complexity" evidence="5">
    <location>
        <begin position="399"/>
        <end position="410"/>
    </location>
</feature>
<comment type="caution">
    <text evidence="7">The sequence shown here is derived from an EMBL/GenBank/DDBJ whole genome shotgun (WGS) entry which is preliminary data.</text>
</comment>
<feature type="compositionally biased region" description="Pro residues" evidence="5">
    <location>
        <begin position="735"/>
        <end position="757"/>
    </location>
</feature>
<dbReference type="CDD" id="cd09397">
    <property type="entry name" value="LIM1_UF1"/>
    <property type="match status" value="1"/>
</dbReference>
<evidence type="ECO:0000256" key="1">
    <source>
        <dbReference type="ARBA" id="ARBA00022723"/>
    </source>
</evidence>
<keyword evidence="3 4" id="KW-0440">LIM domain</keyword>
<feature type="compositionally biased region" description="Polar residues" evidence="5">
    <location>
        <begin position="155"/>
        <end position="164"/>
    </location>
</feature>
<evidence type="ECO:0000256" key="5">
    <source>
        <dbReference type="SAM" id="MobiDB-lite"/>
    </source>
</evidence>
<feature type="domain" description="LIM zinc-binding" evidence="6">
    <location>
        <begin position="636"/>
        <end position="702"/>
    </location>
</feature>
<dbReference type="Pfam" id="PF00412">
    <property type="entry name" value="LIM"/>
    <property type="match status" value="2"/>
</dbReference>
<dbReference type="GO" id="GO:0046872">
    <property type="term" value="F:metal ion binding"/>
    <property type="evidence" value="ECO:0007669"/>
    <property type="project" value="UniProtKB-KW"/>
</dbReference>
<dbReference type="SMART" id="SM00132">
    <property type="entry name" value="LIM"/>
    <property type="match status" value="2"/>
</dbReference>
<feature type="compositionally biased region" description="Low complexity" evidence="5">
    <location>
        <begin position="426"/>
        <end position="453"/>
    </location>
</feature>
<dbReference type="AlphaFoldDB" id="A0A8H6PI78"/>
<feature type="compositionally biased region" description="Polar residues" evidence="5">
    <location>
        <begin position="283"/>
        <end position="293"/>
    </location>
</feature>
<feature type="compositionally biased region" description="Basic and acidic residues" evidence="5">
    <location>
        <begin position="529"/>
        <end position="550"/>
    </location>
</feature>
<keyword evidence="2 4" id="KW-0862">Zinc</keyword>
<feature type="compositionally biased region" description="Pro residues" evidence="5">
    <location>
        <begin position="38"/>
        <end position="49"/>
    </location>
</feature>
<feature type="compositionally biased region" description="Pro residues" evidence="5">
    <location>
        <begin position="717"/>
        <end position="726"/>
    </location>
</feature>
<feature type="region of interest" description="Disordered" evidence="5">
    <location>
        <begin position="701"/>
        <end position="785"/>
    </location>
</feature>
<gene>
    <name evidence="7" type="ORF">CNMCM5793_006816</name>
</gene>
<dbReference type="GO" id="GO:0030695">
    <property type="term" value="F:GTPase regulator activity"/>
    <property type="evidence" value="ECO:0007669"/>
    <property type="project" value="UniProtKB-ARBA"/>
</dbReference>
<accession>A0A8H6PI78</accession>
<evidence type="ECO:0000313" key="8">
    <source>
        <dbReference type="Proteomes" id="UP000630445"/>
    </source>
</evidence>
<feature type="compositionally biased region" description="Low complexity" evidence="5">
    <location>
        <begin position="360"/>
        <end position="370"/>
    </location>
</feature>
<evidence type="ECO:0000256" key="3">
    <source>
        <dbReference type="ARBA" id="ARBA00023038"/>
    </source>
</evidence>
<feature type="region of interest" description="Disordered" evidence="5">
    <location>
        <begin position="33"/>
        <end position="573"/>
    </location>
</feature>
<dbReference type="EMBL" id="JACBAD010001660">
    <property type="protein sequence ID" value="KAF7137016.1"/>
    <property type="molecule type" value="Genomic_DNA"/>
</dbReference>
<reference evidence="7" key="1">
    <citation type="submission" date="2020-06" db="EMBL/GenBank/DDBJ databases">
        <title>Draft genome sequences of strains closely related to Aspergillus parafelis and Aspergillus hiratsukae.</title>
        <authorList>
            <person name="Dos Santos R.A.C."/>
            <person name="Rivero-Menendez O."/>
            <person name="Steenwyk J.L."/>
            <person name="Mead M.E."/>
            <person name="Goldman G.H."/>
            <person name="Alastruey-Izquierdo A."/>
            <person name="Rokas A."/>
        </authorList>
    </citation>
    <scope>NUCLEOTIDE SEQUENCE</scope>
    <source>
        <strain evidence="7">CNM-CM5793</strain>
    </source>
</reference>
<keyword evidence="1 4" id="KW-0479">Metal-binding</keyword>
<dbReference type="CDD" id="cd08368">
    <property type="entry name" value="LIM"/>
    <property type="match status" value="1"/>
</dbReference>
<feature type="compositionally biased region" description="Polar residues" evidence="5">
    <location>
        <begin position="320"/>
        <end position="333"/>
    </location>
</feature>
<proteinExistence type="predicted"/>
<dbReference type="Proteomes" id="UP000630445">
    <property type="component" value="Unassembled WGS sequence"/>
</dbReference>
<name>A0A8H6PI78_9EURO</name>
<dbReference type="OrthoDB" id="1112565at2759"/>
<keyword evidence="8" id="KW-1185">Reference proteome</keyword>
<dbReference type="InterPro" id="IPR017351">
    <property type="entry name" value="PINCH-1-4-like"/>
</dbReference>
<sequence>MAGLMDGALLPTIKCSLCGMNVEISEMGDHVCTSAPASPSPPPPSPPPKSHFRTVSTHLRNPSGPRLGRPGPPPRIDPSLANRPYLHDEDLSKNEKDSLTPPPLSVSSGQRSPYLQQRSRTLPFLDGPESPDVIKPVGDLPAFPLPRSMSKKRNASLSRLQIAQTAPPVPSPQFAHAMDRELPPPPQSARLSGFERGRSPPPLPKQHDVPLAQATHRHGDSIDSKSSYGTSAGSTRYGENSSKRSTAMSSRRPSFGSIAQESHQFTEEASSVRPTHLEPLMEHSSTVEQSAGAESQKHDGKGGSFSGFDFGVATDPLRVSSHTNSDRLSSTRGSAELFFRSPSQGSFGLSADWLDRNEARSSSSSSANASYKAFRPSGSDHLQPTVPQSEPEDVSRKGSASSSESNTSVSKFARALGLDFPEHAPENSTSSSESSPSETRSGTSISSLPSEASLSRRKPSDTSRLGVVKELQANGNQRTVLPETEQTESPVDLEPPRIPASLFSPDSPTDPAISQGSLSLVAKKQQPRSPREPREPRAPHEAHVSRDELPVRPTITRSATEPPVRPPPRSKGRCRGCGEAILGKSVSSKDGRLTGRYHRECFVCCHCRSPFETADFYVLNDRPYCAQHYHELNGSLCSACNKGIEGQYLETIEQSGPGPADHKKFHPECLTCRTCWVPLNGEYFEWNGRVYCERDARRAAASVSPNRMRRPTLPSSPLAPRPPNFPQMPSGYPRSPGPGPRPGPGMGPGPAPGPRRPPGMLDVPRGPPPAGARRFPERRTTRLMG</sequence>
<dbReference type="Gene3D" id="2.10.110.10">
    <property type="entry name" value="Cysteine Rich Protein"/>
    <property type="match status" value="2"/>
</dbReference>
<feature type="domain" description="LIM zinc-binding" evidence="6">
    <location>
        <begin position="572"/>
        <end position="635"/>
    </location>
</feature>
<dbReference type="PANTHER" id="PTHR24210:SF14">
    <property type="entry name" value="LIM ZINC-BINDING DOMAIN-CONTAINING PROTEIN"/>
    <property type="match status" value="1"/>
</dbReference>
<dbReference type="PROSITE" id="PS50023">
    <property type="entry name" value="LIM_DOMAIN_2"/>
    <property type="match status" value="2"/>
</dbReference>